<dbReference type="EMBL" id="QFOD01000017">
    <property type="protein sequence ID" value="PZP29629.1"/>
    <property type="molecule type" value="Genomic_DNA"/>
</dbReference>
<evidence type="ECO:0008006" key="4">
    <source>
        <dbReference type="Google" id="ProtNLM"/>
    </source>
</evidence>
<proteinExistence type="predicted"/>
<dbReference type="Proteomes" id="UP000249633">
    <property type="component" value="Unassembled WGS sequence"/>
</dbReference>
<comment type="caution">
    <text evidence="2">The sequence shown here is derived from an EMBL/GenBank/DDBJ whole genome shotgun (WGS) entry which is preliminary data.</text>
</comment>
<accession>A0A2W5FJ77</accession>
<sequence>MTLKLARIWLLLLLAVLLPIRGAVAAAMLCPVGSSGMQSELRHGEHAGHHDMDHHEAGHDRNGAAHHDGHDHEATDKCNMCSAFCSLTPLLSDVPALPEPEALPAIKFPDLSTPAPSFLSDGQERPPRTI</sequence>
<name>A0A2W5FJ77_9BURK</name>
<gene>
    <name evidence="2" type="ORF">DI603_16320</name>
</gene>
<feature type="compositionally biased region" description="Basic and acidic residues" evidence="1">
    <location>
        <begin position="40"/>
        <end position="73"/>
    </location>
</feature>
<evidence type="ECO:0000313" key="2">
    <source>
        <dbReference type="EMBL" id="PZP29629.1"/>
    </source>
</evidence>
<dbReference type="AlphaFoldDB" id="A0A2W5FJ77"/>
<feature type="region of interest" description="Disordered" evidence="1">
    <location>
        <begin position="105"/>
        <end position="130"/>
    </location>
</feature>
<evidence type="ECO:0000256" key="1">
    <source>
        <dbReference type="SAM" id="MobiDB-lite"/>
    </source>
</evidence>
<organism evidence="2 3">
    <name type="scientific">Roseateles depolymerans</name>
    <dbReference type="NCBI Taxonomy" id="76731"/>
    <lineage>
        <taxon>Bacteria</taxon>
        <taxon>Pseudomonadati</taxon>
        <taxon>Pseudomonadota</taxon>
        <taxon>Betaproteobacteria</taxon>
        <taxon>Burkholderiales</taxon>
        <taxon>Sphaerotilaceae</taxon>
        <taxon>Roseateles</taxon>
    </lineage>
</organism>
<dbReference type="InterPro" id="IPR021333">
    <property type="entry name" value="DUF2946"/>
</dbReference>
<reference evidence="2 3" key="1">
    <citation type="submission" date="2017-08" db="EMBL/GenBank/DDBJ databases">
        <title>Infants hospitalized years apart are colonized by the same room-sourced microbial strains.</title>
        <authorList>
            <person name="Brooks B."/>
            <person name="Olm M.R."/>
            <person name="Firek B.A."/>
            <person name="Baker R."/>
            <person name="Thomas B.C."/>
            <person name="Morowitz M.J."/>
            <person name="Banfield J.F."/>
        </authorList>
    </citation>
    <scope>NUCLEOTIDE SEQUENCE [LARGE SCALE GENOMIC DNA]</scope>
    <source>
        <strain evidence="2">S2_012_000_R2_81</strain>
    </source>
</reference>
<dbReference type="Pfam" id="PF11162">
    <property type="entry name" value="DUF2946"/>
    <property type="match status" value="1"/>
</dbReference>
<feature type="region of interest" description="Disordered" evidence="1">
    <location>
        <begin position="37"/>
        <end position="73"/>
    </location>
</feature>
<evidence type="ECO:0000313" key="3">
    <source>
        <dbReference type="Proteomes" id="UP000249633"/>
    </source>
</evidence>
<protein>
    <recommendedName>
        <fullName evidence="4">DUF2946 domain-containing protein</fullName>
    </recommendedName>
</protein>